<accession>A0A8T1F8N0</accession>
<dbReference type="AlphaFoldDB" id="A0A8T1F8N0"/>
<gene>
    <name evidence="1" type="ORF">PC118_g17202</name>
</gene>
<dbReference type="EMBL" id="RCML01000762">
    <property type="protein sequence ID" value="KAG2969870.1"/>
    <property type="molecule type" value="Genomic_DNA"/>
</dbReference>
<evidence type="ECO:0000313" key="2">
    <source>
        <dbReference type="Proteomes" id="UP000697107"/>
    </source>
</evidence>
<evidence type="ECO:0000313" key="1">
    <source>
        <dbReference type="EMBL" id="KAG2969870.1"/>
    </source>
</evidence>
<comment type="caution">
    <text evidence="1">The sequence shown here is derived from an EMBL/GenBank/DDBJ whole genome shotgun (WGS) entry which is preliminary data.</text>
</comment>
<name>A0A8T1F8N0_9STRA</name>
<reference evidence="1" key="1">
    <citation type="submission" date="2018-10" db="EMBL/GenBank/DDBJ databases">
        <title>Effector identification in a new, highly contiguous assembly of the strawberry crown rot pathogen Phytophthora cactorum.</title>
        <authorList>
            <person name="Armitage A.D."/>
            <person name="Nellist C.F."/>
            <person name="Bates H."/>
            <person name="Vickerstaff R.J."/>
            <person name="Harrison R.J."/>
        </authorList>
    </citation>
    <scope>NUCLEOTIDE SEQUENCE</scope>
    <source>
        <strain evidence="1">P415</strain>
    </source>
</reference>
<organism evidence="1 2">
    <name type="scientific">Phytophthora cactorum</name>
    <dbReference type="NCBI Taxonomy" id="29920"/>
    <lineage>
        <taxon>Eukaryota</taxon>
        <taxon>Sar</taxon>
        <taxon>Stramenopiles</taxon>
        <taxon>Oomycota</taxon>
        <taxon>Peronosporomycetes</taxon>
        <taxon>Peronosporales</taxon>
        <taxon>Peronosporaceae</taxon>
        <taxon>Phytophthora</taxon>
    </lineage>
</organism>
<protein>
    <submittedName>
        <fullName evidence="1">Uncharacterized protein</fullName>
    </submittedName>
</protein>
<sequence>MRPRPILSEIMHDVDFACRYQLSDTALMEAMSKMFGARADVFTVDPLIWGVVERGMTTAPVVHSSAPSG</sequence>
<dbReference type="Proteomes" id="UP000697107">
    <property type="component" value="Unassembled WGS sequence"/>
</dbReference>
<proteinExistence type="predicted"/>